<comment type="caution">
    <text evidence="8">The sequence shown here is derived from an EMBL/GenBank/DDBJ whole genome shotgun (WGS) entry which is preliminary data.</text>
</comment>
<dbReference type="InterPro" id="IPR002048">
    <property type="entry name" value="EF_hand_dom"/>
</dbReference>
<dbReference type="Gene3D" id="1.10.238.10">
    <property type="entry name" value="EF-hand"/>
    <property type="match status" value="1"/>
</dbReference>
<feature type="domain" description="EF-hand" evidence="7">
    <location>
        <begin position="60"/>
        <end position="95"/>
    </location>
</feature>
<dbReference type="Proteomes" id="UP000816034">
    <property type="component" value="Unassembled WGS sequence"/>
</dbReference>
<dbReference type="RefSeq" id="XP_044546995.1">
    <property type="nucleotide sequence ID" value="XM_044696150.1"/>
</dbReference>
<evidence type="ECO:0000256" key="6">
    <source>
        <dbReference type="ARBA" id="ARBA00023288"/>
    </source>
</evidence>
<keyword evidence="3" id="KW-0479">Metal-binding</keyword>
<protein>
    <recommendedName>
        <fullName evidence="7">EF-hand domain-containing protein</fullName>
    </recommendedName>
</protein>
<dbReference type="GO" id="GO:0005509">
    <property type="term" value="F:calcium ion binding"/>
    <property type="evidence" value="ECO:0007669"/>
    <property type="project" value="InterPro"/>
</dbReference>
<dbReference type="PROSITE" id="PS00018">
    <property type="entry name" value="EF_HAND_1"/>
    <property type="match status" value="1"/>
</dbReference>
<keyword evidence="9" id="KW-1185">Reference proteome</keyword>
<dbReference type="SUPFAM" id="SSF47473">
    <property type="entry name" value="EF-hand"/>
    <property type="match status" value="1"/>
</dbReference>
<dbReference type="PRINTS" id="PR00450">
    <property type="entry name" value="RECOVERIN"/>
</dbReference>
<dbReference type="GeneID" id="68098758"/>
<evidence type="ECO:0000259" key="7">
    <source>
        <dbReference type="PROSITE" id="PS50222"/>
    </source>
</evidence>
<dbReference type="CDD" id="cd00051">
    <property type="entry name" value="EFh"/>
    <property type="match status" value="1"/>
</dbReference>
<evidence type="ECO:0000256" key="3">
    <source>
        <dbReference type="ARBA" id="ARBA00022723"/>
    </source>
</evidence>
<dbReference type="InterPro" id="IPR028846">
    <property type="entry name" value="Recoverin"/>
</dbReference>
<keyword evidence="4" id="KW-0677">Repeat</keyword>
<dbReference type="InterPro" id="IPR018247">
    <property type="entry name" value="EF_Hand_1_Ca_BS"/>
</dbReference>
<feature type="domain" description="EF-hand" evidence="7">
    <location>
        <begin position="151"/>
        <end position="186"/>
    </location>
</feature>
<keyword evidence="2" id="KW-0519">Myristate</keyword>
<dbReference type="EMBL" id="PYSW02000027">
    <property type="protein sequence ID" value="KAG2381315.1"/>
    <property type="molecule type" value="Genomic_DNA"/>
</dbReference>
<name>A0AA88GNR7_NAELO</name>
<evidence type="ECO:0000313" key="9">
    <source>
        <dbReference type="Proteomes" id="UP000816034"/>
    </source>
</evidence>
<evidence type="ECO:0000256" key="2">
    <source>
        <dbReference type="ARBA" id="ARBA00022707"/>
    </source>
</evidence>
<feature type="domain" description="EF-hand" evidence="7">
    <location>
        <begin position="96"/>
        <end position="131"/>
    </location>
</feature>
<gene>
    <name evidence="8" type="ORF">C9374_006304</name>
</gene>
<dbReference type="AlphaFoldDB" id="A0AA88GNR7"/>
<dbReference type="PANTHER" id="PTHR23055:SF178">
    <property type="entry name" value="NEUROCALCIN HOMOLOG"/>
    <property type="match status" value="1"/>
</dbReference>
<accession>A0AA88GNR7</accession>
<keyword evidence="6" id="KW-0449">Lipoprotein</keyword>
<evidence type="ECO:0000313" key="8">
    <source>
        <dbReference type="EMBL" id="KAG2381315.1"/>
    </source>
</evidence>
<organism evidence="8 9">
    <name type="scientific">Naegleria lovaniensis</name>
    <name type="common">Amoeba</name>
    <dbReference type="NCBI Taxonomy" id="51637"/>
    <lineage>
        <taxon>Eukaryota</taxon>
        <taxon>Discoba</taxon>
        <taxon>Heterolobosea</taxon>
        <taxon>Tetramitia</taxon>
        <taxon>Eutetramitia</taxon>
        <taxon>Vahlkampfiidae</taxon>
        <taxon>Naegleria</taxon>
    </lineage>
</organism>
<dbReference type="PANTHER" id="PTHR23055">
    <property type="entry name" value="CALCIUM BINDING PROTEINS"/>
    <property type="match status" value="1"/>
</dbReference>
<sequence>MGNSKTKIHIPPEQLEEYRKISGLSDKEVRDFLDVFLSEYPSGEVIKEDFVEENIKTHGGHLQMWNHIFDVLDKDGNGLFDAKDFLIACNIGVNGTPEEKLYFAFKVYDIDGNGYIDYFEFSQLFHFTFGNFQLSDNSIKSEQDFLVEDKELSEKCRRIFQRLDKSERGKISMPEFVHGLRDDPVMIASFTLF</sequence>
<keyword evidence="5" id="KW-0106">Calcium</keyword>
<reference evidence="8 9" key="1">
    <citation type="journal article" date="2018" name="BMC Genomics">
        <title>The genome of Naegleria lovaniensis, the basis for a comparative approach to unravel pathogenicity factors of the human pathogenic amoeba N. fowleri.</title>
        <authorList>
            <person name="Liechti N."/>
            <person name="Schurch N."/>
            <person name="Bruggmann R."/>
            <person name="Wittwer M."/>
        </authorList>
    </citation>
    <scope>NUCLEOTIDE SEQUENCE [LARGE SCALE GENOMIC DNA]</scope>
    <source>
        <strain evidence="8 9">ATCC 30569</strain>
    </source>
</reference>
<evidence type="ECO:0000256" key="5">
    <source>
        <dbReference type="ARBA" id="ARBA00022837"/>
    </source>
</evidence>
<dbReference type="PROSITE" id="PS50222">
    <property type="entry name" value="EF_HAND_2"/>
    <property type="match status" value="3"/>
</dbReference>
<dbReference type="Pfam" id="PF13499">
    <property type="entry name" value="EF-hand_7"/>
    <property type="match status" value="1"/>
</dbReference>
<dbReference type="SMART" id="SM00054">
    <property type="entry name" value="EFh"/>
    <property type="match status" value="3"/>
</dbReference>
<dbReference type="InterPro" id="IPR011992">
    <property type="entry name" value="EF-hand-dom_pair"/>
</dbReference>
<comment type="similarity">
    <text evidence="1">Belongs to the recoverin family.</text>
</comment>
<evidence type="ECO:0000256" key="1">
    <source>
        <dbReference type="ARBA" id="ARBA00006049"/>
    </source>
</evidence>
<evidence type="ECO:0000256" key="4">
    <source>
        <dbReference type="ARBA" id="ARBA00022737"/>
    </source>
</evidence>
<proteinExistence type="inferred from homology"/>